<reference evidence="1" key="1">
    <citation type="journal article" date="2019" name="bioRxiv">
        <title>The Genome of the Zebra Mussel, Dreissena polymorpha: A Resource for Invasive Species Research.</title>
        <authorList>
            <person name="McCartney M.A."/>
            <person name="Auch B."/>
            <person name="Kono T."/>
            <person name="Mallez S."/>
            <person name="Zhang Y."/>
            <person name="Obille A."/>
            <person name="Becker A."/>
            <person name="Abrahante J.E."/>
            <person name="Garbe J."/>
            <person name="Badalamenti J.P."/>
            <person name="Herman A."/>
            <person name="Mangelson H."/>
            <person name="Liachko I."/>
            <person name="Sullivan S."/>
            <person name="Sone E.D."/>
            <person name="Koren S."/>
            <person name="Silverstein K.A.T."/>
            <person name="Beckman K.B."/>
            <person name="Gohl D.M."/>
        </authorList>
    </citation>
    <scope>NUCLEOTIDE SEQUENCE</scope>
    <source>
        <strain evidence="1">Duluth1</strain>
        <tissue evidence="1">Whole animal</tissue>
    </source>
</reference>
<name>A0A9D4CQL0_DREPO</name>
<organism evidence="1 2">
    <name type="scientific">Dreissena polymorpha</name>
    <name type="common">Zebra mussel</name>
    <name type="synonym">Mytilus polymorpha</name>
    <dbReference type="NCBI Taxonomy" id="45954"/>
    <lineage>
        <taxon>Eukaryota</taxon>
        <taxon>Metazoa</taxon>
        <taxon>Spiralia</taxon>
        <taxon>Lophotrochozoa</taxon>
        <taxon>Mollusca</taxon>
        <taxon>Bivalvia</taxon>
        <taxon>Autobranchia</taxon>
        <taxon>Heteroconchia</taxon>
        <taxon>Euheterodonta</taxon>
        <taxon>Imparidentia</taxon>
        <taxon>Neoheterodontei</taxon>
        <taxon>Myida</taxon>
        <taxon>Dreissenoidea</taxon>
        <taxon>Dreissenidae</taxon>
        <taxon>Dreissena</taxon>
    </lineage>
</organism>
<accession>A0A9D4CQL0</accession>
<proteinExistence type="predicted"/>
<dbReference type="AlphaFoldDB" id="A0A9D4CQL0"/>
<keyword evidence="2" id="KW-1185">Reference proteome</keyword>
<comment type="caution">
    <text evidence="1">The sequence shown here is derived from an EMBL/GenBank/DDBJ whole genome shotgun (WGS) entry which is preliminary data.</text>
</comment>
<gene>
    <name evidence="1" type="ORF">DPMN_055788</name>
</gene>
<dbReference type="EMBL" id="JAIWYP010000012">
    <property type="protein sequence ID" value="KAH3729810.1"/>
    <property type="molecule type" value="Genomic_DNA"/>
</dbReference>
<reference evidence="1" key="2">
    <citation type="submission" date="2020-11" db="EMBL/GenBank/DDBJ databases">
        <authorList>
            <person name="McCartney M.A."/>
            <person name="Auch B."/>
            <person name="Kono T."/>
            <person name="Mallez S."/>
            <person name="Becker A."/>
            <person name="Gohl D.M."/>
            <person name="Silverstein K.A.T."/>
            <person name="Koren S."/>
            <person name="Bechman K.B."/>
            <person name="Herman A."/>
            <person name="Abrahante J.E."/>
            <person name="Garbe J."/>
        </authorList>
    </citation>
    <scope>NUCLEOTIDE SEQUENCE</scope>
    <source>
        <strain evidence="1">Duluth1</strain>
        <tissue evidence="1">Whole animal</tissue>
    </source>
</reference>
<dbReference type="Proteomes" id="UP000828390">
    <property type="component" value="Unassembled WGS sequence"/>
</dbReference>
<protein>
    <submittedName>
        <fullName evidence="1">Uncharacterized protein</fullName>
    </submittedName>
</protein>
<sequence>MIREALAENVWRDSVVPKVNELLRRQGREERRMRRDAGTSADINRYMEDLHSMLPEINTSCDTSLLSLLNNSM</sequence>
<evidence type="ECO:0000313" key="2">
    <source>
        <dbReference type="Proteomes" id="UP000828390"/>
    </source>
</evidence>
<evidence type="ECO:0000313" key="1">
    <source>
        <dbReference type="EMBL" id="KAH3729810.1"/>
    </source>
</evidence>